<accession>A0A0D0D683</accession>
<sequence>MHHRRRTRTYQARRAQEESEQVSPIQQSDYIELYYFTNKGLAEAETSSRSGDNDAFTLTHDKNSHHSFIPITAAKVKDSVIPDKDLTWVEFDEAAPRLLQAMRKNNWDEEQVQSHLQMWMALSAHEYCHDPDEFGKRALIVYQDTARRRWHALLGTPQSFDLVPINKGIIKELRDDLLHKANKVLRDEAIQVRSKCFTSQRQHPLTSPPNPPAPQPPLLHSITAMPWLHAKPL</sequence>
<gene>
    <name evidence="2" type="ORF">PAXRUDRAFT_172247</name>
</gene>
<organism evidence="2 3">
    <name type="scientific">Paxillus rubicundulus Ve08.2h10</name>
    <dbReference type="NCBI Taxonomy" id="930991"/>
    <lineage>
        <taxon>Eukaryota</taxon>
        <taxon>Fungi</taxon>
        <taxon>Dikarya</taxon>
        <taxon>Basidiomycota</taxon>
        <taxon>Agaricomycotina</taxon>
        <taxon>Agaricomycetes</taxon>
        <taxon>Agaricomycetidae</taxon>
        <taxon>Boletales</taxon>
        <taxon>Paxilineae</taxon>
        <taxon>Paxillaceae</taxon>
        <taxon>Paxillus</taxon>
    </lineage>
</organism>
<protein>
    <submittedName>
        <fullName evidence="2">Uncharacterized protein</fullName>
    </submittedName>
</protein>
<name>A0A0D0D683_9AGAM</name>
<dbReference type="OrthoDB" id="2688210at2759"/>
<feature type="region of interest" description="Disordered" evidence="1">
    <location>
        <begin position="1"/>
        <end position="23"/>
    </location>
</feature>
<evidence type="ECO:0000313" key="2">
    <source>
        <dbReference type="EMBL" id="KIK75619.1"/>
    </source>
</evidence>
<reference evidence="2 3" key="1">
    <citation type="submission" date="2014-04" db="EMBL/GenBank/DDBJ databases">
        <authorList>
            <consortium name="DOE Joint Genome Institute"/>
            <person name="Kuo A."/>
            <person name="Kohler A."/>
            <person name="Jargeat P."/>
            <person name="Nagy L.G."/>
            <person name="Floudas D."/>
            <person name="Copeland A."/>
            <person name="Barry K.W."/>
            <person name="Cichocki N."/>
            <person name="Veneault-Fourrey C."/>
            <person name="LaButti K."/>
            <person name="Lindquist E.A."/>
            <person name="Lipzen A."/>
            <person name="Lundell T."/>
            <person name="Morin E."/>
            <person name="Murat C."/>
            <person name="Sun H."/>
            <person name="Tunlid A."/>
            <person name="Henrissat B."/>
            <person name="Grigoriev I.V."/>
            <person name="Hibbett D.S."/>
            <person name="Martin F."/>
            <person name="Nordberg H.P."/>
            <person name="Cantor M.N."/>
            <person name="Hua S.X."/>
        </authorList>
    </citation>
    <scope>NUCLEOTIDE SEQUENCE [LARGE SCALE GENOMIC DNA]</scope>
    <source>
        <strain evidence="2 3">Ve08.2h10</strain>
    </source>
</reference>
<feature type="region of interest" description="Disordered" evidence="1">
    <location>
        <begin position="196"/>
        <end position="220"/>
    </location>
</feature>
<dbReference type="HOGENOM" id="CLU_052398_2_2_1"/>
<dbReference type="AlphaFoldDB" id="A0A0D0D683"/>
<evidence type="ECO:0000256" key="1">
    <source>
        <dbReference type="SAM" id="MobiDB-lite"/>
    </source>
</evidence>
<dbReference type="InParanoid" id="A0A0D0D683"/>
<feature type="compositionally biased region" description="Pro residues" evidence="1">
    <location>
        <begin position="206"/>
        <end position="217"/>
    </location>
</feature>
<dbReference type="Proteomes" id="UP000054538">
    <property type="component" value="Unassembled WGS sequence"/>
</dbReference>
<dbReference type="EMBL" id="KN827973">
    <property type="protein sequence ID" value="KIK75619.1"/>
    <property type="molecule type" value="Genomic_DNA"/>
</dbReference>
<proteinExistence type="predicted"/>
<reference evidence="3" key="2">
    <citation type="submission" date="2015-01" db="EMBL/GenBank/DDBJ databases">
        <title>Evolutionary Origins and Diversification of the Mycorrhizal Mutualists.</title>
        <authorList>
            <consortium name="DOE Joint Genome Institute"/>
            <consortium name="Mycorrhizal Genomics Consortium"/>
            <person name="Kohler A."/>
            <person name="Kuo A."/>
            <person name="Nagy L.G."/>
            <person name="Floudas D."/>
            <person name="Copeland A."/>
            <person name="Barry K.W."/>
            <person name="Cichocki N."/>
            <person name="Veneault-Fourrey C."/>
            <person name="LaButti K."/>
            <person name="Lindquist E.A."/>
            <person name="Lipzen A."/>
            <person name="Lundell T."/>
            <person name="Morin E."/>
            <person name="Murat C."/>
            <person name="Riley R."/>
            <person name="Ohm R."/>
            <person name="Sun H."/>
            <person name="Tunlid A."/>
            <person name="Henrissat B."/>
            <person name="Grigoriev I.V."/>
            <person name="Hibbett D.S."/>
            <person name="Martin F."/>
        </authorList>
    </citation>
    <scope>NUCLEOTIDE SEQUENCE [LARGE SCALE GENOMIC DNA]</scope>
    <source>
        <strain evidence="3">Ve08.2h10</strain>
    </source>
</reference>
<keyword evidence="3" id="KW-1185">Reference proteome</keyword>
<evidence type="ECO:0000313" key="3">
    <source>
        <dbReference type="Proteomes" id="UP000054538"/>
    </source>
</evidence>